<organism evidence="9 10">
    <name type="scientific">Lentzea tibetensis</name>
    <dbReference type="NCBI Taxonomy" id="2591470"/>
    <lineage>
        <taxon>Bacteria</taxon>
        <taxon>Bacillati</taxon>
        <taxon>Actinomycetota</taxon>
        <taxon>Actinomycetes</taxon>
        <taxon>Pseudonocardiales</taxon>
        <taxon>Pseudonocardiaceae</taxon>
        <taxon>Lentzea</taxon>
    </lineage>
</organism>
<dbReference type="AlphaFoldDB" id="A0A563EVB7"/>
<evidence type="ECO:0000259" key="8">
    <source>
        <dbReference type="PROSITE" id="PS50850"/>
    </source>
</evidence>
<reference evidence="9 10" key="1">
    <citation type="submission" date="2019-07" db="EMBL/GenBank/DDBJ databases">
        <title>Lentzea xizangensis sp. nov., isolated from Qinghai-Tibetan Plateau Soils.</title>
        <authorList>
            <person name="Huang J."/>
        </authorList>
    </citation>
    <scope>NUCLEOTIDE SEQUENCE [LARGE SCALE GENOMIC DNA]</scope>
    <source>
        <strain evidence="9 10">FXJ1.1311</strain>
    </source>
</reference>
<evidence type="ECO:0000256" key="1">
    <source>
        <dbReference type="ARBA" id="ARBA00004651"/>
    </source>
</evidence>
<comment type="caution">
    <text evidence="9">The sequence shown here is derived from an EMBL/GenBank/DDBJ whole genome shotgun (WGS) entry which is preliminary data.</text>
</comment>
<feature type="transmembrane region" description="Helical" evidence="7">
    <location>
        <begin position="44"/>
        <end position="67"/>
    </location>
</feature>
<keyword evidence="5 7" id="KW-1133">Transmembrane helix</keyword>
<keyword evidence="6 7" id="KW-0472">Membrane</keyword>
<dbReference type="InterPro" id="IPR020846">
    <property type="entry name" value="MFS_dom"/>
</dbReference>
<dbReference type="OrthoDB" id="145388at2"/>
<evidence type="ECO:0000256" key="2">
    <source>
        <dbReference type="ARBA" id="ARBA00022448"/>
    </source>
</evidence>
<keyword evidence="10" id="KW-1185">Reference proteome</keyword>
<evidence type="ECO:0000256" key="7">
    <source>
        <dbReference type="SAM" id="Phobius"/>
    </source>
</evidence>
<dbReference type="GO" id="GO:0022857">
    <property type="term" value="F:transmembrane transporter activity"/>
    <property type="evidence" value="ECO:0007669"/>
    <property type="project" value="InterPro"/>
</dbReference>
<evidence type="ECO:0000256" key="5">
    <source>
        <dbReference type="ARBA" id="ARBA00022989"/>
    </source>
</evidence>
<evidence type="ECO:0000256" key="4">
    <source>
        <dbReference type="ARBA" id="ARBA00022692"/>
    </source>
</evidence>
<feature type="transmembrane region" description="Helical" evidence="7">
    <location>
        <begin position="147"/>
        <end position="168"/>
    </location>
</feature>
<name>A0A563EVB7_9PSEU</name>
<feature type="transmembrane region" description="Helical" evidence="7">
    <location>
        <begin position="343"/>
        <end position="365"/>
    </location>
</feature>
<feature type="transmembrane region" description="Helical" evidence="7">
    <location>
        <begin position="12"/>
        <end position="38"/>
    </location>
</feature>
<comment type="subcellular location">
    <subcellularLocation>
        <location evidence="1">Cell membrane</location>
        <topology evidence="1">Multi-pass membrane protein</topology>
    </subcellularLocation>
</comment>
<keyword evidence="2" id="KW-0813">Transport</keyword>
<dbReference type="Proteomes" id="UP000316639">
    <property type="component" value="Unassembled WGS sequence"/>
</dbReference>
<dbReference type="InterPro" id="IPR036259">
    <property type="entry name" value="MFS_trans_sf"/>
</dbReference>
<feature type="transmembrane region" description="Helical" evidence="7">
    <location>
        <begin position="308"/>
        <end position="331"/>
    </location>
</feature>
<evidence type="ECO:0000313" key="9">
    <source>
        <dbReference type="EMBL" id="TWP51640.1"/>
    </source>
</evidence>
<evidence type="ECO:0000256" key="3">
    <source>
        <dbReference type="ARBA" id="ARBA00022475"/>
    </source>
</evidence>
<dbReference type="EMBL" id="VOBR01000008">
    <property type="protein sequence ID" value="TWP51640.1"/>
    <property type="molecule type" value="Genomic_DNA"/>
</dbReference>
<dbReference type="InterPro" id="IPR010290">
    <property type="entry name" value="TM_effector"/>
</dbReference>
<dbReference type="Gene3D" id="1.20.1250.20">
    <property type="entry name" value="MFS general substrate transporter like domains"/>
    <property type="match status" value="1"/>
</dbReference>
<feature type="domain" description="Major facilitator superfamily (MFS) profile" evidence="8">
    <location>
        <begin position="218"/>
        <end position="409"/>
    </location>
</feature>
<dbReference type="GO" id="GO:0005886">
    <property type="term" value="C:plasma membrane"/>
    <property type="evidence" value="ECO:0007669"/>
    <property type="project" value="UniProtKB-SubCell"/>
</dbReference>
<proteinExistence type="predicted"/>
<feature type="transmembrane region" description="Helical" evidence="7">
    <location>
        <begin position="255"/>
        <end position="277"/>
    </location>
</feature>
<sequence length="409" mass="43562">MTRKRLGRDFTRLWWANAISNTGDGLILAAGPLLLASLTNDPTLVAGAVFVQRLPWLLFGLVSGALVDRLDRRLLVVVVNVLRGLVVAALTVAIATGTASIPVVYAALFVLGLGETFADNAAGTMVPSVVEPDQLPRAMARLQYVQVIGNGLVAPPIGAALFVVAAALPYGIDAASFVLAALLISFVRVERPRATETSRRRLRTEIAEGLRWLWAHHVVRLLALSLCLMNITLMGALSIYVLYAEQRLGVTGTGYGLLLTAMALGGIPGTVLAPRLIERFGPAVLLRIGLVIETGTHLSLALTRSPWVAGATMALFGVHAAVFTVITASLRHRAVPDELRGRVGSAFMLLVIGGVSLGALFGGFVARLFGIVAPFWAAFAVMTLLTIGAWRRFGSIPHDRVEQLDSRSQ</sequence>
<dbReference type="PROSITE" id="PS50850">
    <property type="entry name" value="MFS"/>
    <property type="match status" value="1"/>
</dbReference>
<keyword evidence="3" id="KW-1003">Cell membrane</keyword>
<dbReference type="CDD" id="cd06173">
    <property type="entry name" value="MFS_MefA_like"/>
    <property type="match status" value="1"/>
</dbReference>
<feature type="transmembrane region" description="Helical" evidence="7">
    <location>
        <begin position="74"/>
        <end position="97"/>
    </location>
</feature>
<feature type="transmembrane region" description="Helical" evidence="7">
    <location>
        <begin position="103"/>
        <end position="126"/>
    </location>
</feature>
<dbReference type="Pfam" id="PF05977">
    <property type="entry name" value="MFS_3"/>
    <property type="match status" value="1"/>
</dbReference>
<protein>
    <submittedName>
        <fullName evidence="9">MFS transporter</fullName>
    </submittedName>
</protein>
<dbReference type="PANTHER" id="PTHR23513">
    <property type="entry name" value="INTEGRAL MEMBRANE EFFLUX PROTEIN-RELATED"/>
    <property type="match status" value="1"/>
</dbReference>
<dbReference type="PANTHER" id="PTHR23513:SF6">
    <property type="entry name" value="MAJOR FACILITATOR SUPERFAMILY ASSOCIATED DOMAIN-CONTAINING PROTEIN"/>
    <property type="match status" value="1"/>
</dbReference>
<dbReference type="SUPFAM" id="SSF103473">
    <property type="entry name" value="MFS general substrate transporter"/>
    <property type="match status" value="1"/>
</dbReference>
<evidence type="ECO:0000256" key="6">
    <source>
        <dbReference type="ARBA" id="ARBA00023136"/>
    </source>
</evidence>
<keyword evidence="4 7" id="KW-0812">Transmembrane</keyword>
<evidence type="ECO:0000313" key="10">
    <source>
        <dbReference type="Proteomes" id="UP000316639"/>
    </source>
</evidence>
<feature type="transmembrane region" description="Helical" evidence="7">
    <location>
        <begin position="221"/>
        <end position="243"/>
    </location>
</feature>
<feature type="transmembrane region" description="Helical" evidence="7">
    <location>
        <begin position="371"/>
        <end position="390"/>
    </location>
</feature>
<gene>
    <name evidence="9" type="ORF">FKR81_14840</name>
</gene>
<accession>A0A563EVB7</accession>